<accession>A0A915EKY3</accession>
<evidence type="ECO:0000313" key="3">
    <source>
        <dbReference type="WBParaSite" id="jg7015"/>
    </source>
</evidence>
<sequence length="91" mass="10817">MERQKSESVVERYEEKQSTEKLEHLQKPLAQDRPIKEEEVRLLKQIMKNGNELLLEFNKALKMHLQAILRMDQDFQQAGPLITKNLMANRK</sequence>
<dbReference type="WBParaSite" id="jg7015">
    <property type="protein sequence ID" value="jg7015"/>
    <property type="gene ID" value="jg7015"/>
</dbReference>
<protein>
    <submittedName>
        <fullName evidence="3">Uncharacterized protein</fullName>
    </submittedName>
</protein>
<dbReference type="AlphaFoldDB" id="A0A915EKY3"/>
<keyword evidence="2" id="KW-1185">Reference proteome</keyword>
<evidence type="ECO:0000256" key="1">
    <source>
        <dbReference type="SAM" id="MobiDB-lite"/>
    </source>
</evidence>
<reference evidence="3" key="1">
    <citation type="submission" date="2022-11" db="UniProtKB">
        <authorList>
            <consortium name="WormBaseParasite"/>
        </authorList>
    </citation>
    <scope>IDENTIFICATION</scope>
</reference>
<feature type="region of interest" description="Disordered" evidence="1">
    <location>
        <begin position="1"/>
        <end position="22"/>
    </location>
</feature>
<dbReference type="Proteomes" id="UP000887574">
    <property type="component" value="Unplaced"/>
</dbReference>
<organism evidence="2 3">
    <name type="scientific">Ditylenchus dipsaci</name>
    <dbReference type="NCBI Taxonomy" id="166011"/>
    <lineage>
        <taxon>Eukaryota</taxon>
        <taxon>Metazoa</taxon>
        <taxon>Ecdysozoa</taxon>
        <taxon>Nematoda</taxon>
        <taxon>Chromadorea</taxon>
        <taxon>Rhabditida</taxon>
        <taxon>Tylenchina</taxon>
        <taxon>Tylenchomorpha</taxon>
        <taxon>Sphaerularioidea</taxon>
        <taxon>Anguinidae</taxon>
        <taxon>Anguininae</taxon>
        <taxon>Ditylenchus</taxon>
    </lineage>
</organism>
<evidence type="ECO:0000313" key="2">
    <source>
        <dbReference type="Proteomes" id="UP000887574"/>
    </source>
</evidence>
<name>A0A915EKY3_9BILA</name>
<proteinExistence type="predicted"/>